<keyword evidence="1" id="KW-0472">Membrane</keyword>
<dbReference type="OrthoDB" id="1121797at2"/>
<organism evidence="2 3">
    <name type="scientific">Marinilabilia rubra</name>
    <dbReference type="NCBI Taxonomy" id="2162893"/>
    <lineage>
        <taxon>Bacteria</taxon>
        <taxon>Pseudomonadati</taxon>
        <taxon>Bacteroidota</taxon>
        <taxon>Bacteroidia</taxon>
        <taxon>Marinilabiliales</taxon>
        <taxon>Marinilabiliaceae</taxon>
        <taxon>Marinilabilia</taxon>
    </lineage>
</organism>
<reference evidence="2 3" key="1">
    <citation type="submission" date="2018-05" db="EMBL/GenBank/DDBJ databases">
        <title>Marinilabilia rubrum sp. nov., isolated from saltern sediment.</title>
        <authorList>
            <person name="Zhang R."/>
        </authorList>
    </citation>
    <scope>NUCLEOTIDE SEQUENCE [LARGE SCALE GENOMIC DNA]</scope>
    <source>
        <strain evidence="2 3">WTE16</strain>
    </source>
</reference>
<feature type="transmembrane region" description="Helical" evidence="1">
    <location>
        <begin position="68"/>
        <end position="86"/>
    </location>
</feature>
<dbReference type="AlphaFoldDB" id="A0A2U2BD15"/>
<gene>
    <name evidence="2" type="ORF">DDZ16_00205</name>
</gene>
<keyword evidence="3" id="KW-1185">Reference proteome</keyword>
<feature type="transmembrane region" description="Helical" evidence="1">
    <location>
        <begin position="31"/>
        <end position="56"/>
    </location>
</feature>
<evidence type="ECO:0000313" key="2">
    <source>
        <dbReference type="EMBL" id="PWE00950.1"/>
    </source>
</evidence>
<accession>A0A2U2BD15</accession>
<dbReference type="RefSeq" id="WP_109262405.1">
    <property type="nucleotide sequence ID" value="NZ_QEWP01000001.1"/>
</dbReference>
<sequence length="143" mass="16000">MTQNLTDPGSENQDMTLDQQALTNISGARKWSLFLSIAGFIMIGFTFLAFLVMAFGRSFLGGIGAMEMIPALVLLLIYIIPIYYLYQFSVLSKRALATSQAYILSDAFKYLKKHYMFMGILLIIALALNVVLILLQMTMMSGF</sequence>
<protein>
    <submittedName>
        <fullName evidence="2">Uncharacterized protein</fullName>
    </submittedName>
</protein>
<comment type="caution">
    <text evidence="2">The sequence shown here is derived from an EMBL/GenBank/DDBJ whole genome shotgun (WGS) entry which is preliminary data.</text>
</comment>
<keyword evidence="1" id="KW-0812">Transmembrane</keyword>
<evidence type="ECO:0000256" key="1">
    <source>
        <dbReference type="SAM" id="Phobius"/>
    </source>
</evidence>
<dbReference type="Proteomes" id="UP000244956">
    <property type="component" value="Unassembled WGS sequence"/>
</dbReference>
<name>A0A2U2BD15_9BACT</name>
<keyword evidence="1" id="KW-1133">Transmembrane helix</keyword>
<feature type="transmembrane region" description="Helical" evidence="1">
    <location>
        <begin position="115"/>
        <end position="135"/>
    </location>
</feature>
<evidence type="ECO:0000313" key="3">
    <source>
        <dbReference type="Proteomes" id="UP000244956"/>
    </source>
</evidence>
<proteinExistence type="predicted"/>
<dbReference type="EMBL" id="QEWP01000001">
    <property type="protein sequence ID" value="PWE00950.1"/>
    <property type="molecule type" value="Genomic_DNA"/>
</dbReference>